<dbReference type="STRING" id="1125699.HMPREF9194_01228"/>
<dbReference type="CDD" id="cd07709">
    <property type="entry name" value="flavodiiron_proteins_MBL-fold"/>
    <property type="match status" value="1"/>
</dbReference>
<comment type="caution">
    <text evidence="2">The sequence shown here is derived from an EMBL/GenBank/DDBJ whole genome shotgun (WGS) entry which is preliminary data.</text>
</comment>
<dbReference type="RefSeq" id="WP_016525513.1">
    <property type="nucleotide sequence ID" value="NZ_KE332518.1"/>
</dbReference>
<dbReference type="InterPro" id="IPR036866">
    <property type="entry name" value="RibonucZ/Hydroxyglut_hydro"/>
</dbReference>
<dbReference type="AlphaFoldDB" id="S3KF92"/>
<dbReference type="Gene3D" id="3.60.15.10">
    <property type="entry name" value="Ribonuclease Z/Hydroxyacylglutathione hydrolase-like"/>
    <property type="match status" value="1"/>
</dbReference>
<dbReference type="InterPro" id="IPR045761">
    <property type="entry name" value="ODP_dom"/>
</dbReference>
<dbReference type="SMART" id="SM00849">
    <property type="entry name" value="Lactamase_B"/>
    <property type="match status" value="1"/>
</dbReference>
<name>S3KF92_TREMA</name>
<dbReference type="Pfam" id="PF19583">
    <property type="entry name" value="ODP"/>
    <property type="match status" value="1"/>
</dbReference>
<dbReference type="PANTHER" id="PTHR43041">
    <property type="entry name" value="HYDROLASE, METALLO-BETA-LACTAMASE SUPERFAMILY"/>
    <property type="match status" value="1"/>
</dbReference>
<evidence type="ECO:0000313" key="2">
    <source>
        <dbReference type="EMBL" id="EPF30902.1"/>
    </source>
</evidence>
<dbReference type="EMBL" id="ATFF01000006">
    <property type="protein sequence ID" value="EPF30902.1"/>
    <property type="molecule type" value="Genomic_DNA"/>
</dbReference>
<organism evidence="2 3">
    <name type="scientific">Treponema maltophilum ATCC 51939</name>
    <dbReference type="NCBI Taxonomy" id="1125699"/>
    <lineage>
        <taxon>Bacteria</taxon>
        <taxon>Pseudomonadati</taxon>
        <taxon>Spirochaetota</taxon>
        <taxon>Spirochaetia</taxon>
        <taxon>Spirochaetales</taxon>
        <taxon>Treponemataceae</taxon>
        <taxon>Treponema</taxon>
    </lineage>
</organism>
<protein>
    <recommendedName>
        <fullName evidence="1">Metallo-beta-lactamase domain-containing protein</fullName>
    </recommendedName>
</protein>
<feature type="domain" description="Metallo-beta-lactamase" evidence="1">
    <location>
        <begin position="35"/>
        <end position="226"/>
    </location>
</feature>
<keyword evidence="3" id="KW-1185">Reference proteome</keyword>
<dbReference type="Proteomes" id="UP000014541">
    <property type="component" value="Unassembled WGS sequence"/>
</dbReference>
<sequence length="256" mass="28839">MIDSSEVHGIVLYEDDEHKFIWLGSESKYREGAVQTMQYLIIDRGRGVLLDPGGVHLFSRVVTAVSRFISVDKIDTIFFSHQDPDVSSGIALWLGITKAKVYISDLWVRFLPHFGIVDTARVVGIPDKGMDIALPSGSRMMCVPSHFMHSPGQFGLFDERSGILFTGDIGAAVFDESNETAFVGNFNDHIPLIKGFHARYMAANKIVRRWAEQVRRLNPRMLAPQHGAIYKDENVHNFLNWLSELQCGIDLIDTLF</sequence>
<accession>S3KF92</accession>
<proteinExistence type="predicted"/>
<dbReference type="PANTHER" id="PTHR43041:SF1">
    <property type="entry name" value="METALLO-BETA-LACTAMASE DOMAIN-CONTAINING PROTEIN"/>
    <property type="match status" value="1"/>
</dbReference>
<dbReference type="InterPro" id="IPR001279">
    <property type="entry name" value="Metallo-B-lactamas"/>
</dbReference>
<gene>
    <name evidence="2" type="ORF">HMPREF9194_01228</name>
</gene>
<dbReference type="SUPFAM" id="SSF56281">
    <property type="entry name" value="Metallo-hydrolase/oxidoreductase"/>
    <property type="match status" value="1"/>
</dbReference>
<evidence type="ECO:0000259" key="1">
    <source>
        <dbReference type="SMART" id="SM00849"/>
    </source>
</evidence>
<dbReference type="PATRIC" id="fig|1125699.3.peg.1247"/>
<evidence type="ECO:0000313" key="3">
    <source>
        <dbReference type="Proteomes" id="UP000014541"/>
    </source>
</evidence>
<dbReference type="eggNOG" id="COG0426">
    <property type="taxonomic scope" value="Bacteria"/>
</dbReference>
<reference evidence="2 3" key="1">
    <citation type="submission" date="2013-04" db="EMBL/GenBank/DDBJ databases">
        <title>The Genome Sequence of Treponema maltophilum ATCC 51939.</title>
        <authorList>
            <consortium name="The Broad Institute Genomics Platform"/>
            <person name="Earl A."/>
            <person name="Ward D."/>
            <person name="Feldgarden M."/>
            <person name="Gevers D."/>
            <person name="Leonetti C."/>
            <person name="Blanton J.M."/>
            <person name="Dewhirst F.E."/>
            <person name="Izard J."/>
            <person name="Walker B."/>
            <person name="Young S."/>
            <person name="Zeng Q."/>
            <person name="Gargeya S."/>
            <person name="Fitzgerald M."/>
            <person name="Haas B."/>
            <person name="Abouelleil A."/>
            <person name="Allen A.W."/>
            <person name="Alvarado L."/>
            <person name="Arachchi H.M."/>
            <person name="Berlin A.M."/>
            <person name="Chapman S.B."/>
            <person name="Gainer-Dewar J."/>
            <person name="Goldberg J."/>
            <person name="Griggs A."/>
            <person name="Gujja S."/>
            <person name="Hansen M."/>
            <person name="Howarth C."/>
            <person name="Imamovic A."/>
            <person name="Ireland A."/>
            <person name="Larimer J."/>
            <person name="McCowan C."/>
            <person name="Murphy C."/>
            <person name="Pearson M."/>
            <person name="Poon T.W."/>
            <person name="Priest M."/>
            <person name="Roberts A."/>
            <person name="Saif S."/>
            <person name="Shea T."/>
            <person name="Sisk P."/>
            <person name="Sykes S."/>
            <person name="Wortman J."/>
            <person name="Nusbaum C."/>
            <person name="Birren B."/>
        </authorList>
    </citation>
    <scope>NUCLEOTIDE SEQUENCE [LARGE SCALE GENOMIC DNA]</scope>
    <source>
        <strain evidence="2 3">ATCC 51939</strain>
    </source>
</reference>
<dbReference type="HOGENOM" id="CLU_066633_0_0_12"/>